<sequence>MAATALAVFGSLEQAADFIKKFDWSKIDVKDASRDDYLHLGLAPSFGELNSNSIKEMDENLKIMIAATMRALAKVPPQQRSWEKVVEVMMQNPLLMAETSGVSRAEKLIKEETNVFLIDGSPNPNMVREVEPWFINLIQDDDVLKSTQIDIKVMANIVAQTGATIDSFPAVFYKNEYHEKTMVDIGVLRFPDIEHPFFKLYRIQLIAWSDSRRIIFVQKDANGITGEFNSRIFRPRDSIIQELSESVKKEAVKEAEDLFA</sequence>
<evidence type="ECO:0000313" key="1">
    <source>
        <dbReference type="EMBL" id="KAF7373052.1"/>
    </source>
</evidence>
<dbReference type="AlphaFoldDB" id="A0A8H6Z8U3"/>
<evidence type="ECO:0000313" key="2">
    <source>
        <dbReference type="Proteomes" id="UP000623467"/>
    </source>
</evidence>
<protein>
    <submittedName>
        <fullName evidence="1">Uncharacterized protein</fullName>
    </submittedName>
</protein>
<name>A0A8H6Z8U3_9AGAR</name>
<organism evidence="1 2">
    <name type="scientific">Mycena sanguinolenta</name>
    <dbReference type="NCBI Taxonomy" id="230812"/>
    <lineage>
        <taxon>Eukaryota</taxon>
        <taxon>Fungi</taxon>
        <taxon>Dikarya</taxon>
        <taxon>Basidiomycota</taxon>
        <taxon>Agaricomycotina</taxon>
        <taxon>Agaricomycetes</taxon>
        <taxon>Agaricomycetidae</taxon>
        <taxon>Agaricales</taxon>
        <taxon>Marasmiineae</taxon>
        <taxon>Mycenaceae</taxon>
        <taxon>Mycena</taxon>
    </lineage>
</organism>
<keyword evidence="2" id="KW-1185">Reference proteome</keyword>
<reference evidence="1" key="1">
    <citation type="submission" date="2020-05" db="EMBL/GenBank/DDBJ databases">
        <title>Mycena genomes resolve the evolution of fungal bioluminescence.</title>
        <authorList>
            <person name="Tsai I.J."/>
        </authorList>
    </citation>
    <scope>NUCLEOTIDE SEQUENCE</scope>
    <source>
        <strain evidence="1">160909Yilan</strain>
    </source>
</reference>
<dbReference type="OrthoDB" id="2735833at2759"/>
<accession>A0A8H6Z8U3</accession>
<proteinExistence type="predicted"/>
<dbReference type="EMBL" id="JACAZH010000003">
    <property type="protein sequence ID" value="KAF7373052.1"/>
    <property type="molecule type" value="Genomic_DNA"/>
</dbReference>
<comment type="caution">
    <text evidence="1">The sequence shown here is derived from an EMBL/GenBank/DDBJ whole genome shotgun (WGS) entry which is preliminary data.</text>
</comment>
<dbReference type="Proteomes" id="UP000623467">
    <property type="component" value="Unassembled WGS sequence"/>
</dbReference>
<gene>
    <name evidence="1" type="ORF">MSAN_00512700</name>
</gene>